<dbReference type="PANTHER" id="PTHR35807">
    <property type="entry name" value="TRANSCRIPTIONAL REGULATOR REDD-RELATED"/>
    <property type="match status" value="1"/>
</dbReference>
<dbReference type="PANTHER" id="PTHR35807:SF1">
    <property type="entry name" value="TRANSCRIPTIONAL REGULATOR REDD"/>
    <property type="match status" value="1"/>
</dbReference>
<dbReference type="InterPro" id="IPR036388">
    <property type="entry name" value="WH-like_DNA-bd_sf"/>
</dbReference>
<dbReference type="InterPro" id="IPR016032">
    <property type="entry name" value="Sig_transdc_resp-reg_C-effctor"/>
</dbReference>
<keyword evidence="2" id="KW-0902">Two-component regulatory system</keyword>
<evidence type="ECO:0000256" key="5">
    <source>
        <dbReference type="ARBA" id="ARBA00023163"/>
    </source>
</evidence>
<dbReference type="GO" id="GO:0003677">
    <property type="term" value="F:DNA binding"/>
    <property type="evidence" value="ECO:0007669"/>
    <property type="project" value="UniProtKB-UniRule"/>
</dbReference>
<dbReference type="InterPro" id="IPR011990">
    <property type="entry name" value="TPR-like_helical_dom_sf"/>
</dbReference>
<proteinExistence type="inferred from homology"/>
<dbReference type="InterPro" id="IPR005158">
    <property type="entry name" value="BTAD"/>
</dbReference>
<accession>A0A939JKS3</accession>
<dbReference type="Gene3D" id="1.10.10.10">
    <property type="entry name" value="Winged helix-like DNA-binding domain superfamily/Winged helix DNA-binding domain"/>
    <property type="match status" value="2"/>
</dbReference>
<dbReference type="SUPFAM" id="SSF46894">
    <property type="entry name" value="C-terminal effector domain of the bipartite response regulators"/>
    <property type="match status" value="1"/>
</dbReference>
<dbReference type="InterPro" id="IPR027417">
    <property type="entry name" value="P-loop_NTPase"/>
</dbReference>
<dbReference type="SUPFAM" id="SSF52540">
    <property type="entry name" value="P-loop containing nucleoside triphosphate hydrolases"/>
    <property type="match status" value="1"/>
</dbReference>
<dbReference type="InterPro" id="IPR051677">
    <property type="entry name" value="AfsR-DnrI-RedD_regulator"/>
</dbReference>
<dbReference type="PROSITE" id="PS51755">
    <property type="entry name" value="OMPR_PHOB"/>
    <property type="match status" value="1"/>
</dbReference>
<dbReference type="InterPro" id="IPR019734">
    <property type="entry name" value="TPR_rpt"/>
</dbReference>
<evidence type="ECO:0000256" key="2">
    <source>
        <dbReference type="ARBA" id="ARBA00023012"/>
    </source>
</evidence>
<dbReference type="GO" id="GO:0043531">
    <property type="term" value="F:ADP binding"/>
    <property type="evidence" value="ECO:0007669"/>
    <property type="project" value="InterPro"/>
</dbReference>
<feature type="domain" description="OmpR/PhoB-type" evidence="9">
    <location>
        <begin position="17"/>
        <end position="121"/>
    </location>
</feature>
<feature type="DNA-binding region" description="OmpR/PhoB-type" evidence="7">
    <location>
        <begin position="17"/>
        <end position="121"/>
    </location>
</feature>
<evidence type="ECO:0000256" key="7">
    <source>
        <dbReference type="PROSITE-ProRule" id="PRU01091"/>
    </source>
</evidence>
<dbReference type="Pfam" id="PF03704">
    <property type="entry name" value="BTAD"/>
    <property type="match status" value="1"/>
</dbReference>
<evidence type="ECO:0000313" key="11">
    <source>
        <dbReference type="Proteomes" id="UP000664167"/>
    </source>
</evidence>
<evidence type="ECO:0000259" key="9">
    <source>
        <dbReference type="PROSITE" id="PS51755"/>
    </source>
</evidence>
<dbReference type="Proteomes" id="UP000664167">
    <property type="component" value="Unassembled WGS sequence"/>
</dbReference>
<reference evidence="10" key="1">
    <citation type="submission" date="2021-03" db="EMBL/GenBank/DDBJ databases">
        <title>Streptomyces poriferae sp. nov., a novel marine sponge-derived Actinobacteria species with anti-MRSA activity.</title>
        <authorList>
            <person name="Sandoval-Powers M."/>
            <person name="Kralova S."/>
            <person name="Nguyen G.-S."/>
            <person name="Fawwal D."/>
            <person name="Degnes K."/>
            <person name="Klinkenberg G."/>
            <person name="Sletta H."/>
            <person name="Wentzel A."/>
            <person name="Liles M.R."/>
        </authorList>
    </citation>
    <scope>NUCLEOTIDE SEQUENCE</scope>
    <source>
        <strain evidence="10">DSM 41794</strain>
    </source>
</reference>
<dbReference type="EMBL" id="JAFLRJ010000249">
    <property type="protein sequence ID" value="MBO0514984.1"/>
    <property type="molecule type" value="Genomic_DNA"/>
</dbReference>
<dbReference type="GO" id="GO:0000160">
    <property type="term" value="P:phosphorelay signal transduction system"/>
    <property type="evidence" value="ECO:0007669"/>
    <property type="project" value="UniProtKB-KW"/>
</dbReference>
<dbReference type="Gene3D" id="3.40.50.300">
    <property type="entry name" value="P-loop containing nucleotide triphosphate hydrolases"/>
    <property type="match status" value="1"/>
</dbReference>
<evidence type="ECO:0000256" key="3">
    <source>
        <dbReference type="ARBA" id="ARBA00023015"/>
    </source>
</evidence>
<evidence type="ECO:0000256" key="1">
    <source>
        <dbReference type="ARBA" id="ARBA00005820"/>
    </source>
</evidence>
<feature type="repeat" description="TPR" evidence="6">
    <location>
        <begin position="822"/>
        <end position="855"/>
    </location>
</feature>
<organism evidence="10 11">
    <name type="scientific">Streptomyces beijiangensis</name>
    <dbReference type="NCBI Taxonomy" id="163361"/>
    <lineage>
        <taxon>Bacteria</taxon>
        <taxon>Bacillati</taxon>
        <taxon>Actinomycetota</taxon>
        <taxon>Actinomycetes</taxon>
        <taxon>Kitasatosporales</taxon>
        <taxon>Streptomycetaceae</taxon>
        <taxon>Streptomyces</taxon>
    </lineage>
</organism>
<dbReference type="GO" id="GO:0006355">
    <property type="term" value="P:regulation of DNA-templated transcription"/>
    <property type="evidence" value="ECO:0007669"/>
    <property type="project" value="InterPro"/>
</dbReference>
<dbReference type="InterPro" id="IPR001867">
    <property type="entry name" value="OmpR/PhoB-type_DNA-bd"/>
</dbReference>
<dbReference type="PROSITE" id="PS50005">
    <property type="entry name" value="TPR"/>
    <property type="match status" value="1"/>
</dbReference>
<dbReference type="SMART" id="SM00028">
    <property type="entry name" value="TPR"/>
    <property type="match status" value="6"/>
</dbReference>
<dbReference type="AlphaFoldDB" id="A0A939JKS3"/>
<comment type="caution">
    <text evidence="10">The sequence shown here is derived from an EMBL/GenBank/DDBJ whole genome shotgun (WGS) entry which is preliminary data.</text>
</comment>
<dbReference type="PRINTS" id="PR00364">
    <property type="entry name" value="DISEASERSIST"/>
</dbReference>
<dbReference type="Gene3D" id="1.25.40.10">
    <property type="entry name" value="Tetratricopeptide repeat domain"/>
    <property type="match status" value="2"/>
</dbReference>
<keyword evidence="11" id="KW-1185">Reference proteome</keyword>
<name>A0A939JKS3_9ACTN</name>
<keyword evidence="5" id="KW-0804">Transcription</keyword>
<dbReference type="SMART" id="SM01043">
    <property type="entry name" value="BTAD"/>
    <property type="match status" value="1"/>
</dbReference>
<dbReference type="SMART" id="SM00862">
    <property type="entry name" value="Trans_reg_C"/>
    <property type="match status" value="1"/>
</dbReference>
<dbReference type="Pfam" id="PF13424">
    <property type="entry name" value="TPR_12"/>
    <property type="match status" value="2"/>
</dbReference>
<evidence type="ECO:0000256" key="4">
    <source>
        <dbReference type="ARBA" id="ARBA00023125"/>
    </source>
</evidence>
<dbReference type="CDD" id="cd15831">
    <property type="entry name" value="BTAD"/>
    <property type="match status" value="1"/>
</dbReference>
<protein>
    <submittedName>
        <fullName evidence="10">Tetratricopeptide repeat protein</fullName>
    </submittedName>
</protein>
<evidence type="ECO:0000256" key="6">
    <source>
        <dbReference type="PROSITE-ProRule" id="PRU00339"/>
    </source>
</evidence>
<gene>
    <name evidence="10" type="ORF">J0695_24760</name>
</gene>
<comment type="similarity">
    <text evidence="1">Belongs to the AfsR/DnrI/RedD regulatory family.</text>
</comment>
<evidence type="ECO:0000313" key="10">
    <source>
        <dbReference type="EMBL" id="MBO0514984.1"/>
    </source>
</evidence>
<feature type="region of interest" description="Disordered" evidence="8">
    <location>
        <begin position="1"/>
        <end position="21"/>
    </location>
</feature>
<dbReference type="RefSeq" id="WP_206965322.1">
    <property type="nucleotide sequence ID" value="NZ_BAAAJJ010000004.1"/>
</dbReference>
<keyword evidence="6" id="KW-0802">TPR repeat</keyword>
<evidence type="ECO:0000256" key="8">
    <source>
        <dbReference type="SAM" id="MobiDB-lite"/>
    </source>
</evidence>
<dbReference type="Pfam" id="PF00486">
    <property type="entry name" value="Trans_reg_C"/>
    <property type="match status" value="1"/>
</dbReference>
<dbReference type="SUPFAM" id="SSF48452">
    <property type="entry name" value="TPR-like"/>
    <property type="match status" value="3"/>
</dbReference>
<keyword evidence="3" id="KW-0805">Transcription regulation</keyword>
<dbReference type="CDD" id="cd00383">
    <property type="entry name" value="trans_reg_C"/>
    <property type="match status" value="1"/>
</dbReference>
<sequence length="991" mass="105959">MGDFGWGAGATDAGPRARDRDAPGRLRIDLLGPVTARRAGAPLDLGPVRRQAVLAALVLRTGTLVTHPQLLDGIWGSEPPGTGRRVLPSYVYPLRKALDEPGTAPAGSLIRGERGGYRFVPGEARTDLGELAELTAGAQRSKAAGDLAGALDHAGRALLLFRGEPLPGLPGPFADAERQRLAEQRRTLHHQRAECLVLLGRYADALDGLMAAPLAPQAYDEPRTALRMRALYGSDRQAEALTAYQETRDLLIGELGVEPGDELRRVHRAVLRRDDLVLLGRARTTASVSPSVAVAERPGPRLPRNELPGDIACLVGREAELALLTAPVPTGAVSVAAVSGTAGVGKTALVVRAAWTLRGRYPDGCLYVDLHAHGAAHESLDPRRALHRLLRAIGCANGDLPDDLDELVTAWRAATSALSLLLVVDDARSVEQVRPLLPAGPGSRVLVAGRQRLSGLDADLRLTVAPLGAGEAVTLLTHLLGEARAGREPGAAQELALRCGGLPLALRITGARLQNRPAWSLAHLAARMADDERGLGELKAEDRSVEAAFRLSYDQLAPELRRTFRALGQAPTPAFDALTPAVMLGRSHHDAEDLLESLVDASLLEQPQPGRYRLHDLVRVHAGRLAAEVPQQAASDRGSALHLYTAAGRIASDWGPEGFPTGPDVTGSPFSGWLDAATWLDAAGGELVDVVACAVAAGESDHACWIAESLVDHLVRQGRYHESRAALELALSLAETAADRRMPSSLRNCMGIVDLYQGRPRQAHTWFTDALRIARHDLREQARARAGLGGAERALGRTDEAVVHLREVRELAGRLDDDWLAGMSTCNLGAILHHEGRHEEALEHYDTALALAEKIGRPRMISKTLCFIAEAHLALGHYATAASRSRRAADLAHEVGDLPLRAASLSMLGAAEHGRGDPDLAVALHLEALATLTEHTSTPLEMEIRSRLGTTYATTGRRAEARRQFLAALRLTGAEDHPRERGTALAGLRDC</sequence>
<keyword evidence="4 7" id="KW-0238">DNA-binding</keyword>